<dbReference type="AlphaFoldDB" id="A0A366DXL8"/>
<name>A0A366DXL8_9NOCA</name>
<keyword evidence="3" id="KW-1185">Reference proteome</keyword>
<dbReference type="RefSeq" id="WP_084537222.1">
    <property type="nucleotide sequence ID" value="NZ_CP107943.1"/>
</dbReference>
<accession>A0A366DXL8</accession>
<proteinExistence type="predicted"/>
<evidence type="ECO:0000259" key="1">
    <source>
        <dbReference type="Pfam" id="PF01965"/>
    </source>
</evidence>
<dbReference type="Gene3D" id="3.40.50.880">
    <property type="match status" value="1"/>
</dbReference>
<comment type="caution">
    <text evidence="2">The sequence shown here is derived from an EMBL/GenBank/DDBJ whole genome shotgun (WGS) entry which is preliminary data.</text>
</comment>
<dbReference type="EMBL" id="QNRE01000002">
    <property type="protein sequence ID" value="RBO93938.1"/>
    <property type="molecule type" value="Genomic_DNA"/>
</dbReference>
<dbReference type="OrthoDB" id="4265717at2"/>
<dbReference type="SUPFAM" id="SSF52317">
    <property type="entry name" value="Class I glutamine amidotransferase-like"/>
    <property type="match status" value="1"/>
</dbReference>
<reference evidence="2 3" key="1">
    <citation type="submission" date="2018-06" db="EMBL/GenBank/DDBJ databases">
        <title>Genomic Encyclopedia of Type Strains, Phase IV (KMG-IV): sequencing the most valuable type-strain genomes for metagenomic binning, comparative biology and taxonomic classification.</title>
        <authorList>
            <person name="Goeker M."/>
        </authorList>
    </citation>
    <scope>NUCLEOTIDE SEQUENCE [LARGE SCALE GENOMIC DNA]</scope>
    <source>
        <strain evidence="2 3">DSM 44599</strain>
    </source>
</reference>
<sequence length="160" mass="16650">MPATSVVTLMSGLAITPQAVLDPARADLLIVPGGGYGLPAGSPGVPAEIARGRTPSALADIRRGELTIAAVCTGVMLLSAAGITRNRACTTHRRVRADLEGGILVDARVVDDGDLVTAGGVTSGLDLALWLVERELGAELAVSVEALLEYERRGTVWRRR</sequence>
<feature type="domain" description="DJ-1/PfpI" evidence="1">
    <location>
        <begin position="5"/>
        <end position="133"/>
    </location>
</feature>
<organism evidence="2 3">
    <name type="scientific">Nocardia puris</name>
    <dbReference type="NCBI Taxonomy" id="208602"/>
    <lineage>
        <taxon>Bacteria</taxon>
        <taxon>Bacillati</taxon>
        <taxon>Actinomycetota</taxon>
        <taxon>Actinomycetes</taxon>
        <taxon>Mycobacteriales</taxon>
        <taxon>Nocardiaceae</taxon>
        <taxon>Nocardia</taxon>
    </lineage>
</organism>
<evidence type="ECO:0000313" key="3">
    <source>
        <dbReference type="Proteomes" id="UP000252586"/>
    </source>
</evidence>
<gene>
    <name evidence="2" type="ORF">DFR74_102358</name>
</gene>
<dbReference type="Proteomes" id="UP000252586">
    <property type="component" value="Unassembled WGS sequence"/>
</dbReference>
<dbReference type="Pfam" id="PF01965">
    <property type="entry name" value="DJ-1_PfpI"/>
    <property type="match status" value="1"/>
</dbReference>
<dbReference type="InterPro" id="IPR002818">
    <property type="entry name" value="DJ-1/PfpI"/>
</dbReference>
<evidence type="ECO:0000313" key="2">
    <source>
        <dbReference type="EMBL" id="RBO93938.1"/>
    </source>
</evidence>
<dbReference type="PANTHER" id="PTHR43130">
    <property type="entry name" value="ARAC-FAMILY TRANSCRIPTIONAL REGULATOR"/>
    <property type="match status" value="1"/>
</dbReference>
<dbReference type="PANTHER" id="PTHR43130:SF3">
    <property type="entry name" value="HTH-TYPE TRANSCRIPTIONAL REGULATOR RV1931C"/>
    <property type="match status" value="1"/>
</dbReference>
<dbReference type="InterPro" id="IPR029062">
    <property type="entry name" value="Class_I_gatase-like"/>
</dbReference>
<dbReference type="InterPro" id="IPR052158">
    <property type="entry name" value="INH-QAR"/>
</dbReference>
<protein>
    <submittedName>
        <fullName evidence="2">DJ-1/PfpI family protein</fullName>
    </submittedName>
</protein>